<evidence type="ECO:0000313" key="2">
    <source>
        <dbReference type="EMBL" id="KAJ8432075.1"/>
    </source>
</evidence>
<protein>
    <submittedName>
        <fullName evidence="2">Uncharacterized protein</fullName>
    </submittedName>
</protein>
<sequence length="258" mass="29418">MHNRNSLNAPKNTAQESSEKTITNIHQQPSEETNGIVEDTAYKMPPPRHVDESKSDDELLVKRIKKIKQGTKSWPKKMQLRAKKCEDVQKSPKPPVKSAHLSVIKHKKEQRSLKKKQHVQKSAAVPIEGPNAKAYRGGHKAQEDLSIKNVTIRVTELPGDLCKWLVDIFDPYSVTLYISPDKRIEITPMDVHITLALPIGGRKVEEFYRKKPKDAKYNEVLDAWRKDWNLQDGTPKLSQMPQYILSQIDAGKSSKETL</sequence>
<evidence type="ECO:0000256" key="1">
    <source>
        <dbReference type="SAM" id="MobiDB-lite"/>
    </source>
</evidence>
<organism evidence="2 3">
    <name type="scientific">Carnegiea gigantea</name>
    <dbReference type="NCBI Taxonomy" id="171969"/>
    <lineage>
        <taxon>Eukaryota</taxon>
        <taxon>Viridiplantae</taxon>
        <taxon>Streptophyta</taxon>
        <taxon>Embryophyta</taxon>
        <taxon>Tracheophyta</taxon>
        <taxon>Spermatophyta</taxon>
        <taxon>Magnoliopsida</taxon>
        <taxon>eudicotyledons</taxon>
        <taxon>Gunneridae</taxon>
        <taxon>Pentapetalae</taxon>
        <taxon>Caryophyllales</taxon>
        <taxon>Cactineae</taxon>
        <taxon>Cactaceae</taxon>
        <taxon>Cactoideae</taxon>
        <taxon>Echinocereeae</taxon>
        <taxon>Carnegiea</taxon>
    </lineage>
</organism>
<feature type="region of interest" description="Disordered" evidence="1">
    <location>
        <begin position="1"/>
        <end position="36"/>
    </location>
</feature>
<gene>
    <name evidence="2" type="ORF">Cgig2_031648</name>
</gene>
<name>A0A9Q1Q8L9_9CARY</name>
<dbReference type="Proteomes" id="UP001153076">
    <property type="component" value="Unassembled WGS sequence"/>
</dbReference>
<comment type="caution">
    <text evidence="2">The sequence shown here is derived from an EMBL/GenBank/DDBJ whole genome shotgun (WGS) entry which is preliminary data.</text>
</comment>
<feature type="compositionally biased region" description="Polar residues" evidence="1">
    <location>
        <begin position="1"/>
        <end position="33"/>
    </location>
</feature>
<evidence type="ECO:0000313" key="3">
    <source>
        <dbReference type="Proteomes" id="UP001153076"/>
    </source>
</evidence>
<keyword evidence="3" id="KW-1185">Reference proteome</keyword>
<accession>A0A9Q1Q8L9</accession>
<dbReference type="OrthoDB" id="5562739at2759"/>
<dbReference type="EMBL" id="JAKOGI010000639">
    <property type="protein sequence ID" value="KAJ8432075.1"/>
    <property type="molecule type" value="Genomic_DNA"/>
</dbReference>
<reference evidence="2" key="1">
    <citation type="submission" date="2022-04" db="EMBL/GenBank/DDBJ databases">
        <title>Carnegiea gigantea Genome sequencing and assembly v2.</title>
        <authorList>
            <person name="Copetti D."/>
            <person name="Sanderson M.J."/>
            <person name="Burquez A."/>
            <person name="Wojciechowski M.F."/>
        </authorList>
    </citation>
    <scope>NUCLEOTIDE SEQUENCE</scope>
    <source>
        <strain evidence="2">SGP5-SGP5p</strain>
        <tissue evidence="2">Aerial part</tissue>
    </source>
</reference>
<proteinExistence type="predicted"/>
<dbReference type="AlphaFoldDB" id="A0A9Q1Q8L9"/>